<keyword evidence="7 10" id="KW-1133">Transmembrane helix</keyword>
<keyword evidence="6 10" id="KW-0812">Transmembrane</keyword>
<keyword evidence="8 10" id="KW-0472">Membrane</keyword>
<dbReference type="InterPro" id="IPR051327">
    <property type="entry name" value="MATE_MepA_subfamily"/>
</dbReference>
<evidence type="ECO:0000256" key="1">
    <source>
        <dbReference type="ARBA" id="ARBA00004651"/>
    </source>
</evidence>
<dbReference type="CDD" id="cd13143">
    <property type="entry name" value="MATE_MepA_like"/>
    <property type="match status" value="1"/>
</dbReference>
<keyword evidence="4" id="KW-0813">Transport</keyword>
<evidence type="ECO:0000256" key="8">
    <source>
        <dbReference type="ARBA" id="ARBA00023136"/>
    </source>
</evidence>
<dbReference type="Proteomes" id="UP001469749">
    <property type="component" value="Unassembled WGS sequence"/>
</dbReference>
<feature type="transmembrane region" description="Helical" evidence="10">
    <location>
        <begin position="198"/>
        <end position="219"/>
    </location>
</feature>
<feature type="transmembrane region" description="Helical" evidence="10">
    <location>
        <begin position="371"/>
        <end position="392"/>
    </location>
</feature>
<evidence type="ECO:0000256" key="9">
    <source>
        <dbReference type="ARBA" id="ARBA00023251"/>
    </source>
</evidence>
<dbReference type="InterPro" id="IPR002528">
    <property type="entry name" value="MATE_fam"/>
</dbReference>
<accession>A0ABV1B650</accession>
<feature type="transmembrane region" description="Helical" evidence="10">
    <location>
        <begin position="399"/>
        <end position="421"/>
    </location>
</feature>
<name>A0ABV1B650_9FIRM</name>
<feature type="transmembrane region" description="Helical" evidence="10">
    <location>
        <begin position="173"/>
        <end position="192"/>
    </location>
</feature>
<feature type="transmembrane region" description="Helical" evidence="10">
    <location>
        <begin position="325"/>
        <end position="346"/>
    </location>
</feature>
<dbReference type="InterPro" id="IPR045070">
    <property type="entry name" value="MATE_MepA-like"/>
</dbReference>
<dbReference type="Pfam" id="PF01554">
    <property type="entry name" value="MatE"/>
    <property type="match status" value="2"/>
</dbReference>
<dbReference type="InterPro" id="IPR048279">
    <property type="entry name" value="MdtK-like"/>
</dbReference>
<dbReference type="NCBIfam" id="TIGR00797">
    <property type="entry name" value="matE"/>
    <property type="match status" value="1"/>
</dbReference>
<protein>
    <recommendedName>
        <fullName evidence="3">Multidrug export protein MepA</fullName>
    </recommendedName>
</protein>
<feature type="transmembrane region" description="Helical" evidence="10">
    <location>
        <begin position="140"/>
        <end position="161"/>
    </location>
</feature>
<evidence type="ECO:0000256" key="5">
    <source>
        <dbReference type="ARBA" id="ARBA00022475"/>
    </source>
</evidence>
<feature type="transmembrane region" description="Helical" evidence="10">
    <location>
        <begin position="427"/>
        <end position="445"/>
    </location>
</feature>
<evidence type="ECO:0000256" key="6">
    <source>
        <dbReference type="ARBA" id="ARBA00022692"/>
    </source>
</evidence>
<dbReference type="RefSeq" id="WP_349085062.1">
    <property type="nucleotide sequence ID" value="NZ_JBBMEK010000096.1"/>
</dbReference>
<evidence type="ECO:0000256" key="7">
    <source>
        <dbReference type="ARBA" id="ARBA00022989"/>
    </source>
</evidence>
<evidence type="ECO:0000256" key="2">
    <source>
        <dbReference type="ARBA" id="ARBA00008417"/>
    </source>
</evidence>
<keyword evidence="5" id="KW-1003">Cell membrane</keyword>
<keyword evidence="9" id="KW-0046">Antibiotic resistance</keyword>
<feature type="transmembrane region" description="Helical" evidence="10">
    <location>
        <begin position="98"/>
        <end position="120"/>
    </location>
</feature>
<dbReference type="EMBL" id="JBBMEK010000096">
    <property type="protein sequence ID" value="MEQ2365223.1"/>
    <property type="molecule type" value="Genomic_DNA"/>
</dbReference>
<evidence type="ECO:0000256" key="4">
    <source>
        <dbReference type="ARBA" id="ARBA00022448"/>
    </source>
</evidence>
<evidence type="ECO:0000313" key="11">
    <source>
        <dbReference type="EMBL" id="MEQ2365223.1"/>
    </source>
</evidence>
<evidence type="ECO:0000256" key="10">
    <source>
        <dbReference type="SAM" id="Phobius"/>
    </source>
</evidence>
<reference evidence="11 12" key="1">
    <citation type="submission" date="2024-03" db="EMBL/GenBank/DDBJ databases">
        <title>Human intestinal bacterial collection.</title>
        <authorList>
            <person name="Pauvert C."/>
            <person name="Hitch T.C.A."/>
            <person name="Clavel T."/>
        </authorList>
    </citation>
    <scope>NUCLEOTIDE SEQUENCE [LARGE SCALE GENOMIC DNA]</scope>
    <source>
        <strain evidence="11 12">CLA-AA-H190</strain>
    </source>
</reference>
<feature type="transmembrane region" description="Helical" evidence="10">
    <location>
        <begin position="282"/>
        <end position="305"/>
    </location>
</feature>
<evidence type="ECO:0000256" key="3">
    <source>
        <dbReference type="ARBA" id="ARBA00022106"/>
    </source>
</evidence>
<sequence length="461" mass="50172">MVNMQTNRSPLETEPLTKLLFRYSVPTTLTLMVNYIYNIVDQIFVGQGVGITGMAAINIAFPLSILVNAVSLLLGDGCAANVSLCLGRREQENANKIFGQAVTWIVASGIALAFICGIFAPHIVTLFGTTNTAYGESLAYMRVIAIGIPFQLICPAFTAMIRADGSPQYTMKCMMAGAVVNIILDPVFIFGLKMGVVGAGIATVIGEMAAGILCLLYLCRLQSVQLEKGALRPTWPVLKMILQLGFPSLLTQGLTALVQIVLNNLMRVYGEASIYGSDMALSVYGMMMKVYQLAHSMFVGVSSAIQPINGYNFGAKNYQRVRQTYRLATGIAVVISAVWWLVYMVFSRQIAGLFVADNQLYFDCTQHCFRLYMMAFFLYGVHMTTGSFFQGIGKPTRSLLVPLIRQGVLLIPLALVMSRLIGLDGALLAAPAADTVTCLLCVALAQTEFRRWEKAGMLSPS</sequence>
<dbReference type="PANTHER" id="PTHR43823:SF3">
    <property type="entry name" value="MULTIDRUG EXPORT PROTEIN MEPA"/>
    <property type="match status" value="1"/>
</dbReference>
<comment type="caution">
    <text evidence="11">The sequence shown here is derived from an EMBL/GenBank/DDBJ whole genome shotgun (WGS) entry which is preliminary data.</text>
</comment>
<keyword evidence="12" id="KW-1185">Reference proteome</keyword>
<proteinExistence type="inferred from homology"/>
<feature type="transmembrane region" description="Helical" evidence="10">
    <location>
        <begin position="240"/>
        <end position="262"/>
    </location>
</feature>
<evidence type="ECO:0000313" key="12">
    <source>
        <dbReference type="Proteomes" id="UP001469749"/>
    </source>
</evidence>
<organism evidence="11 12">
    <name type="scientific">Coprococcus intestinihominis</name>
    <dbReference type="NCBI Taxonomy" id="3133154"/>
    <lineage>
        <taxon>Bacteria</taxon>
        <taxon>Bacillati</taxon>
        <taxon>Bacillota</taxon>
        <taxon>Clostridia</taxon>
        <taxon>Lachnospirales</taxon>
        <taxon>Lachnospiraceae</taxon>
        <taxon>Coprococcus</taxon>
    </lineage>
</organism>
<dbReference type="PIRSF" id="PIRSF006603">
    <property type="entry name" value="DinF"/>
    <property type="match status" value="1"/>
</dbReference>
<feature type="transmembrane region" description="Helical" evidence="10">
    <location>
        <begin position="20"/>
        <end position="37"/>
    </location>
</feature>
<comment type="similarity">
    <text evidence="2">Belongs to the multi antimicrobial extrusion (MATE) (TC 2.A.66.1) family. MepA subfamily.</text>
</comment>
<dbReference type="PANTHER" id="PTHR43823">
    <property type="entry name" value="SPORULATION PROTEIN YKVU"/>
    <property type="match status" value="1"/>
</dbReference>
<comment type="subcellular location">
    <subcellularLocation>
        <location evidence="1">Cell membrane</location>
        <topology evidence="1">Multi-pass membrane protein</topology>
    </subcellularLocation>
</comment>
<gene>
    <name evidence="11" type="ORF">WMO25_08950</name>
</gene>